<dbReference type="RefSeq" id="WP_097128691.1">
    <property type="nucleotide sequence ID" value="NZ_OCMT01000001.1"/>
</dbReference>
<dbReference type="OrthoDB" id="708298at2"/>
<protein>
    <recommendedName>
        <fullName evidence="1">Luciferase domain-containing protein</fullName>
    </recommendedName>
</protein>
<proteinExistence type="predicted"/>
<dbReference type="Pfam" id="PF17648">
    <property type="entry name" value="Luciferase"/>
    <property type="match status" value="1"/>
</dbReference>
<gene>
    <name evidence="2" type="ORF">SAMN06297358_0679</name>
</gene>
<reference evidence="3" key="1">
    <citation type="submission" date="2017-09" db="EMBL/GenBank/DDBJ databases">
        <authorList>
            <person name="Varghese N."/>
            <person name="Submissions S."/>
        </authorList>
    </citation>
    <scope>NUCLEOTIDE SEQUENCE [LARGE SCALE GENOMIC DNA]</scope>
    <source>
        <strain evidence="3">CGMCC 1.12803</strain>
    </source>
</reference>
<accession>A0A285ZS63</accession>
<keyword evidence="3" id="KW-1185">Reference proteome</keyword>
<evidence type="ECO:0000313" key="2">
    <source>
        <dbReference type="EMBL" id="SOD12457.1"/>
    </source>
</evidence>
<name>A0A285ZS63_9SPHI</name>
<feature type="domain" description="Luciferase" evidence="1">
    <location>
        <begin position="36"/>
        <end position="97"/>
    </location>
</feature>
<dbReference type="AlphaFoldDB" id="A0A285ZS63"/>
<sequence>MDKYQIITQLESIVLQWDDTNVRTGDFDAKTFLFLGEEFGHIHQNGDLDIAFTEQVKAELLKKDLVQKHRYVPNTSITYHLSSERQLSFAVHLLRFSYLVHMVKMEYERTGVRNISEEELAALPESLSSIYWK</sequence>
<dbReference type="EMBL" id="OCMT01000001">
    <property type="protein sequence ID" value="SOD12457.1"/>
    <property type="molecule type" value="Genomic_DNA"/>
</dbReference>
<dbReference type="Proteomes" id="UP000219281">
    <property type="component" value="Unassembled WGS sequence"/>
</dbReference>
<evidence type="ECO:0000313" key="3">
    <source>
        <dbReference type="Proteomes" id="UP000219281"/>
    </source>
</evidence>
<dbReference type="InterPro" id="IPR040841">
    <property type="entry name" value="Luciferase_dom"/>
</dbReference>
<evidence type="ECO:0000259" key="1">
    <source>
        <dbReference type="Pfam" id="PF17648"/>
    </source>
</evidence>
<organism evidence="2 3">
    <name type="scientific">Pedobacter xixiisoli</name>
    <dbReference type="NCBI Taxonomy" id="1476464"/>
    <lineage>
        <taxon>Bacteria</taxon>
        <taxon>Pseudomonadati</taxon>
        <taxon>Bacteroidota</taxon>
        <taxon>Sphingobacteriia</taxon>
        <taxon>Sphingobacteriales</taxon>
        <taxon>Sphingobacteriaceae</taxon>
        <taxon>Pedobacter</taxon>
    </lineage>
</organism>